<keyword evidence="1" id="KW-0547">Nucleotide-binding</keyword>
<dbReference type="InterPro" id="IPR046700">
    <property type="entry name" value="DUF6570"/>
</dbReference>
<keyword evidence="1" id="KW-0227">DNA damage</keyword>
<feature type="region of interest" description="Disordered" evidence="2">
    <location>
        <begin position="376"/>
        <end position="399"/>
    </location>
</feature>
<comment type="catalytic activity">
    <reaction evidence="1">
        <text>ATP + H2O = ADP + phosphate + H(+)</text>
        <dbReference type="Rhea" id="RHEA:13065"/>
        <dbReference type="ChEBI" id="CHEBI:15377"/>
        <dbReference type="ChEBI" id="CHEBI:15378"/>
        <dbReference type="ChEBI" id="CHEBI:30616"/>
        <dbReference type="ChEBI" id="CHEBI:43474"/>
        <dbReference type="ChEBI" id="CHEBI:456216"/>
        <dbReference type="EC" id="5.6.2.3"/>
    </reaction>
</comment>
<evidence type="ECO:0000256" key="1">
    <source>
        <dbReference type="RuleBase" id="RU363044"/>
    </source>
</evidence>
<evidence type="ECO:0000313" key="7">
    <source>
        <dbReference type="Proteomes" id="UP001295794"/>
    </source>
</evidence>
<keyword evidence="1" id="KW-0233">DNA recombination</keyword>
<dbReference type="GO" id="GO:0006281">
    <property type="term" value="P:DNA repair"/>
    <property type="evidence" value="ECO:0007669"/>
    <property type="project" value="UniProtKB-KW"/>
</dbReference>
<keyword evidence="1" id="KW-0347">Helicase</keyword>
<dbReference type="EMBL" id="CAVNYO010000478">
    <property type="protein sequence ID" value="CAK5284216.1"/>
    <property type="molecule type" value="Genomic_DNA"/>
</dbReference>
<feature type="domain" description="DNA helicase Pif1-like DEAD-box helicase" evidence="3">
    <location>
        <begin position="1423"/>
        <end position="1558"/>
    </location>
</feature>
<dbReference type="Pfam" id="PF20209">
    <property type="entry name" value="DUF6570"/>
    <property type="match status" value="1"/>
</dbReference>
<dbReference type="InterPro" id="IPR051055">
    <property type="entry name" value="PIF1_helicase"/>
</dbReference>
<dbReference type="PANTHER" id="PTHR47642">
    <property type="entry name" value="ATP-DEPENDENT DNA HELICASE"/>
    <property type="match status" value="1"/>
</dbReference>
<dbReference type="InterPro" id="IPR010285">
    <property type="entry name" value="DNA_helicase_pif1-like_DEAD"/>
</dbReference>
<dbReference type="Proteomes" id="UP001295794">
    <property type="component" value="Unassembled WGS sequence"/>
</dbReference>
<dbReference type="GO" id="GO:0043139">
    <property type="term" value="F:5'-3' DNA helicase activity"/>
    <property type="evidence" value="ECO:0007669"/>
    <property type="project" value="UniProtKB-EC"/>
</dbReference>
<feature type="compositionally biased region" description="Basic and acidic residues" evidence="2">
    <location>
        <begin position="376"/>
        <end position="388"/>
    </location>
</feature>
<feature type="domain" description="Helitron helicase-like" evidence="4">
    <location>
        <begin position="512"/>
        <end position="733"/>
    </location>
</feature>
<dbReference type="GO" id="GO:0005524">
    <property type="term" value="F:ATP binding"/>
    <property type="evidence" value="ECO:0007669"/>
    <property type="project" value="UniProtKB-KW"/>
</dbReference>
<gene>
    <name evidence="6" type="ORF">MYCIT1_LOCUS37296</name>
</gene>
<evidence type="ECO:0000259" key="4">
    <source>
        <dbReference type="Pfam" id="PF14214"/>
    </source>
</evidence>
<dbReference type="SUPFAM" id="SSF52540">
    <property type="entry name" value="P-loop containing nucleoside triphosphate hydrolases"/>
    <property type="match status" value="2"/>
</dbReference>
<dbReference type="Gene3D" id="3.40.50.300">
    <property type="entry name" value="P-loop containing nucleotide triphosphate hydrolases"/>
    <property type="match status" value="1"/>
</dbReference>
<dbReference type="GO" id="GO:0000723">
    <property type="term" value="P:telomere maintenance"/>
    <property type="evidence" value="ECO:0007669"/>
    <property type="project" value="InterPro"/>
</dbReference>
<protein>
    <recommendedName>
        <fullName evidence="1">ATP-dependent DNA helicase</fullName>
        <ecNumber evidence="1">5.6.2.3</ecNumber>
    </recommendedName>
</protein>
<name>A0AAD2K8Z0_9AGAR</name>
<dbReference type="EC" id="5.6.2.3" evidence="1"/>
<dbReference type="InterPro" id="IPR025476">
    <property type="entry name" value="Helitron_helicase-like"/>
</dbReference>
<sequence>MADSATPAVDVSILTVDEMAASLRSAHLVIPRSVARTKASMCMYARDHGSHYYDCLVQAASDKASLKRKMSSTVLPERSVRRKLHRLPKPCISHQKDPNKYLALPDESQTKDIYQRFYDATSNAAVLMMICGVCAREVGPEHDRTPRRLSTLPNVQRLVPHQPHPSHTLFEGKLLEPQGVFNDNGVIRVRVCEQCSAALLKPENKPPKFSLANNMWIGPVPWQLHVLTFPEQLLIALLYPRVFVFKLHPRVGGRDPSKLQRGMRGTVSTYELDSDGIASMLAGGLMPRPPAVLASVISLTYIGVGTLPKHWLQSTFRVRRKNVFDALSWLKQNNPKYYGSISIDASRIAALPEDDVPPEILSIVRQTEDVDAVNRESDSYVRDHHSDEQANGLGNTDELDPLEQQHDVADGSPDVIPLDITGTIDTEMSTLSTNELMQWGLANLWQRGEEGAYAVRHGTKPVSDFGRPPFNATEALDPDRPNFFERAYPCLYPFGVGGLEADRPVDVKFGEHVRWSLEYHDRRFRLNETFPFVVFGISQRRQALMSARIQMRRKDFERDARIISSITQASLEKATSEEARKEAISDPAVRLLRQHVHSAISRIQGSNQSRTLLRSQLWSTTVFMGPWNLWITINPSDIHDPIAQVFAGADVDLDNFVAHAGPDSDQRGRNIAADPYAAAKFFHFMIRTILEVLFGVESSAFQVTSQMGILGELAVYFGLVESQNRAALHFHLLAALKHAPNADEMAEFLKSELFRSRITAYIQANMRAYLPGFESDESVKAFPVEKEIAYNRPPKPDDPDYNARLANFERRVVRTEQVHTCDIRRCLVVTKSGRLQCKRRAPFQCATEDFVLENGECGPKRHFGFMNSWIPGVSINVRCNNDIKFLSHGSETQKITMYVVGYAAKPQMRHHNISAILANGYAYHVAHPNTMAGELVESLRDKQRLLLFRLVHAINREQELGAPMVISYLMGWGDNYRSHNYVPIYWSSFLATLFDRFPDLKCIQTRSASNVPAQADSDTNPSMSDDTDSEGVDNQNVTISLNSAGHVFVKSQVTDYTLRGDALSTYNMLDFFVDTYEGDMSQRERESVDLGDTSPADARPKRGRPRNMRVCYQRGHPSHSQKHRIIRLNTHNTLPNFIGPWFPRRDDDEKADFYHACMLMLLKPWRILQEDLKTGGQTWATAFEDFYKSSSPRIKDILANIQYYHQCQSAALAAKDNNEMADSFGGDTLPNGDETLFLGEDCEVPERDAYITEESVQALINGQMSARENSHGQMALEIARLTKIFPTGEALDWSVEPSISEHVAHAVGDDLVKLIEWRKEMDRILHVQNGGFPAMPDEEQAASRDGSMLEAHQVFIEPSVERITLSSAMVANQCASSSEQFDESIVQTLEADFVLQPDQQRAYDIVVWHLRRTLAGDEVPPLRMLIHGEGGTGKSKVISKITRTFDSVGAQGRLIKAAYTGIAASLIDGKTTHIIGAISAGGKMSDASRARLQDFWRGYSYLIIDEISMISKDFLSQLSRNIGIAKASSTDKSFGGISVIFCGDFHQFPPVAASPTQALYYPATHRDGLAAKLGRAIYEEFSTVVILKQQMRVTDHIWLDFLRHLRMGRVQDHHLAMLRTLVIRPGQAPEIERWKETTLVTPRHGVRLPWNGEALRKVCREQKRQIFICPAEDRYRGQPLTLAERYALAEHLSTKKRVQKSMERDLPYTLELAVGMQVLVTSNIETDLDLTNGARGVVQSIILDPEEGSIPNDSVVRLRKLPMFILVKFERTRASTLKGLEAGVLPIEPGKTTYRVKTELPAGAAVTKTIQRRQFPLTGAYAFTDYRSQGQTLKKVLVDIATPPSGGLNLFNVYVALSRSSGRETIRLLRDFDDSTFKKSHDPSLLAEDDRLEKENSVTKEWWDRISAAEKELSGGEHRTNS</sequence>
<reference evidence="6" key="1">
    <citation type="submission" date="2023-11" db="EMBL/GenBank/DDBJ databases">
        <authorList>
            <person name="De Vega J J."/>
            <person name="De Vega J J."/>
        </authorList>
    </citation>
    <scope>NUCLEOTIDE SEQUENCE</scope>
</reference>
<feature type="compositionally biased region" description="Polar residues" evidence="2">
    <location>
        <begin position="1008"/>
        <end position="1024"/>
    </location>
</feature>
<comment type="cofactor">
    <cofactor evidence="1">
        <name>Mg(2+)</name>
        <dbReference type="ChEBI" id="CHEBI:18420"/>
    </cofactor>
</comment>
<keyword evidence="1" id="KW-0378">Hydrolase</keyword>
<proteinExistence type="inferred from homology"/>
<dbReference type="Pfam" id="PF14214">
    <property type="entry name" value="Helitron_like_N"/>
    <property type="match status" value="1"/>
</dbReference>
<dbReference type="Pfam" id="PF05970">
    <property type="entry name" value="PIF1"/>
    <property type="match status" value="1"/>
</dbReference>
<keyword evidence="1" id="KW-0234">DNA repair</keyword>
<feature type="region of interest" description="Disordered" evidence="2">
    <location>
        <begin position="1008"/>
        <end position="1031"/>
    </location>
</feature>
<evidence type="ECO:0000259" key="5">
    <source>
        <dbReference type="Pfam" id="PF20209"/>
    </source>
</evidence>
<accession>A0AAD2K8Z0</accession>
<evidence type="ECO:0000259" key="3">
    <source>
        <dbReference type="Pfam" id="PF05970"/>
    </source>
</evidence>
<organism evidence="6 7">
    <name type="scientific">Mycena citricolor</name>
    <dbReference type="NCBI Taxonomy" id="2018698"/>
    <lineage>
        <taxon>Eukaryota</taxon>
        <taxon>Fungi</taxon>
        <taxon>Dikarya</taxon>
        <taxon>Basidiomycota</taxon>
        <taxon>Agaricomycotina</taxon>
        <taxon>Agaricomycetes</taxon>
        <taxon>Agaricomycetidae</taxon>
        <taxon>Agaricales</taxon>
        <taxon>Marasmiineae</taxon>
        <taxon>Mycenaceae</taxon>
        <taxon>Mycena</taxon>
    </lineage>
</organism>
<keyword evidence="1" id="KW-0067">ATP-binding</keyword>
<comment type="similarity">
    <text evidence="1">Belongs to the helicase family.</text>
</comment>
<dbReference type="InterPro" id="IPR027417">
    <property type="entry name" value="P-loop_NTPase"/>
</dbReference>
<feature type="region of interest" description="Disordered" evidence="2">
    <location>
        <begin position="1083"/>
        <end position="1106"/>
    </location>
</feature>
<feature type="domain" description="DUF6570" evidence="5">
    <location>
        <begin position="204"/>
        <end position="348"/>
    </location>
</feature>
<evidence type="ECO:0000256" key="2">
    <source>
        <dbReference type="SAM" id="MobiDB-lite"/>
    </source>
</evidence>
<evidence type="ECO:0000313" key="6">
    <source>
        <dbReference type="EMBL" id="CAK5284216.1"/>
    </source>
</evidence>
<dbReference type="GO" id="GO:0016787">
    <property type="term" value="F:hydrolase activity"/>
    <property type="evidence" value="ECO:0007669"/>
    <property type="project" value="UniProtKB-KW"/>
</dbReference>
<comment type="caution">
    <text evidence="6">The sequence shown here is derived from an EMBL/GenBank/DDBJ whole genome shotgun (WGS) entry which is preliminary data.</text>
</comment>
<keyword evidence="7" id="KW-1185">Reference proteome</keyword>
<dbReference type="GO" id="GO:0006310">
    <property type="term" value="P:DNA recombination"/>
    <property type="evidence" value="ECO:0007669"/>
    <property type="project" value="UniProtKB-KW"/>
</dbReference>